<name>A0ABY4FB19_9BACT</name>
<keyword evidence="3" id="KW-0813">Transport</keyword>
<dbReference type="Proteomes" id="UP000831785">
    <property type="component" value="Chromosome"/>
</dbReference>
<dbReference type="PANTHER" id="PTHR33446:SF2">
    <property type="entry name" value="PROTEIN TONB"/>
    <property type="match status" value="1"/>
</dbReference>
<dbReference type="Pfam" id="PF03544">
    <property type="entry name" value="TonB_C"/>
    <property type="match status" value="1"/>
</dbReference>
<comment type="similarity">
    <text evidence="2">Belongs to the TonB family.</text>
</comment>
<dbReference type="Gene3D" id="3.30.1150.10">
    <property type="match status" value="1"/>
</dbReference>
<organism evidence="12 13">
    <name type="scientific">Hymenobacter cellulosivorans</name>
    <dbReference type="NCBI Taxonomy" id="2932249"/>
    <lineage>
        <taxon>Bacteria</taxon>
        <taxon>Pseudomonadati</taxon>
        <taxon>Bacteroidota</taxon>
        <taxon>Cytophagia</taxon>
        <taxon>Cytophagales</taxon>
        <taxon>Hymenobacteraceae</taxon>
        <taxon>Hymenobacter</taxon>
    </lineage>
</organism>
<proteinExistence type="inferred from homology"/>
<dbReference type="RefSeq" id="WP_244719759.1">
    <property type="nucleotide sequence ID" value="NZ_CP095049.1"/>
</dbReference>
<dbReference type="NCBIfam" id="TIGR01352">
    <property type="entry name" value="tonB_Cterm"/>
    <property type="match status" value="1"/>
</dbReference>
<accession>A0ABY4FB19</accession>
<evidence type="ECO:0000256" key="2">
    <source>
        <dbReference type="ARBA" id="ARBA00006555"/>
    </source>
</evidence>
<keyword evidence="4" id="KW-1003">Cell membrane</keyword>
<evidence type="ECO:0000256" key="8">
    <source>
        <dbReference type="ARBA" id="ARBA00022989"/>
    </source>
</evidence>
<evidence type="ECO:0000313" key="12">
    <source>
        <dbReference type="EMBL" id="UOQ53857.1"/>
    </source>
</evidence>
<reference evidence="12 13" key="1">
    <citation type="submission" date="2022-04" db="EMBL/GenBank/DDBJ databases">
        <title>Hymenobacter sp. isolated from the air.</title>
        <authorList>
            <person name="Won M."/>
            <person name="Lee C.-M."/>
            <person name="Woen H.-Y."/>
            <person name="Kwon S.-W."/>
        </authorList>
    </citation>
    <scope>NUCLEOTIDE SEQUENCE [LARGE SCALE GENOMIC DNA]</scope>
    <source>
        <strain evidence="13">5116 S-27</strain>
    </source>
</reference>
<keyword evidence="8" id="KW-1133">Transmembrane helix</keyword>
<comment type="subcellular location">
    <subcellularLocation>
        <location evidence="1">Cell inner membrane</location>
        <topology evidence="1">Single-pass membrane protein</topology>
        <orientation evidence="1">Periplasmic side</orientation>
    </subcellularLocation>
</comment>
<evidence type="ECO:0000259" key="11">
    <source>
        <dbReference type="Pfam" id="PF03544"/>
    </source>
</evidence>
<evidence type="ECO:0000313" key="13">
    <source>
        <dbReference type="Proteomes" id="UP000831785"/>
    </source>
</evidence>
<sequence length="268" mass="29351">MLVLPILNVRLAACPADWQQMTPTAQGRHCQSCNREVVDFTTATQADLAAARTAAPNGHLCGRFRQDQLAAPPRVQLRPKLRRFVVALVLVCGLGMTSGEAWAQVKKAGEATHFEPATELQPKSLEALGLEALQPAPQLSDQRKEPFLGVYVEQMPSYPGGIEGLLAYLRQNLRYPPDSTVSGKVFVSFVVTKTGAVADAKVIKGLGPAFDAEALRLVQQMPAWEPARQNQQPVAVAYTLPIRFGPELPREPTAKEARRQARAQRRIQ</sequence>
<evidence type="ECO:0000256" key="5">
    <source>
        <dbReference type="ARBA" id="ARBA00022519"/>
    </source>
</evidence>
<keyword evidence="5" id="KW-0997">Cell inner membrane</keyword>
<evidence type="ECO:0000256" key="6">
    <source>
        <dbReference type="ARBA" id="ARBA00022692"/>
    </source>
</evidence>
<evidence type="ECO:0000256" key="10">
    <source>
        <dbReference type="SAM" id="MobiDB-lite"/>
    </source>
</evidence>
<keyword evidence="9" id="KW-0472">Membrane</keyword>
<feature type="region of interest" description="Disordered" evidence="10">
    <location>
        <begin position="247"/>
        <end position="268"/>
    </location>
</feature>
<dbReference type="SUPFAM" id="SSF74653">
    <property type="entry name" value="TolA/TonB C-terminal domain"/>
    <property type="match status" value="1"/>
</dbReference>
<evidence type="ECO:0000256" key="3">
    <source>
        <dbReference type="ARBA" id="ARBA00022448"/>
    </source>
</evidence>
<keyword evidence="7" id="KW-0653">Protein transport</keyword>
<evidence type="ECO:0000256" key="7">
    <source>
        <dbReference type="ARBA" id="ARBA00022927"/>
    </source>
</evidence>
<evidence type="ECO:0000256" key="1">
    <source>
        <dbReference type="ARBA" id="ARBA00004383"/>
    </source>
</evidence>
<dbReference type="InterPro" id="IPR051045">
    <property type="entry name" value="TonB-dependent_transducer"/>
</dbReference>
<evidence type="ECO:0000256" key="4">
    <source>
        <dbReference type="ARBA" id="ARBA00022475"/>
    </source>
</evidence>
<keyword evidence="6" id="KW-0812">Transmembrane</keyword>
<evidence type="ECO:0000256" key="9">
    <source>
        <dbReference type="ARBA" id="ARBA00023136"/>
    </source>
</evidence>
<keyword evidence="13" id="KW-1185">Reference proteome</keyword>
<dbReference type="InterPro" id="IPR037682">
    <property type="entry name" value="TonB_C"/>
</dbReference>
<dbReference type="InterPro" id="IPR006260">
    <property type="entry name" value="TonB/TolA_C"/>
</dbReference>
<gene>
    <name evidence="12" type="ORF">MUN80_03625</name>
</gene>
<dbReference type="PANTHER" id="PTHR33446">
    <property type="entry name" value="PROTEIN TONB-RELATED"/>
    <property type="match status" value="1"/>
</dbReference>
<protein>
    <submittedName>
        <fullName evidence="12">Energy transducer TonB</fullName>
    </submittedName>
</protein>
<feature type="domain" description="TonB C-terminal" evidence="11">
    <location>
        <begin position="181"/>
        <end position="244"/>
    </location>
</feature>
<dbReference type="EMBL" id="CP095049">
    <property type="protein sequence ID" value="UOQ53857.1"/>
    <property type="molecule type" value="Genomic_DNA"/>
</dbReference>
<feature type="compositionally biased region" description="Basic and acidic residues" evidence="10">
    <location>
        <begin position="248"/>
        <end position="259"/>
    </location>
</feature>